<dbReference type="EMBL" id="CP081958">
    <property type="protein sequence ID" value="QZP38252.1"/>
    <property type="molecule type" value="Genomic_DNA"/>
</dbReference>
<dbReference type="Pfam" id="PF13439">
    <property type="entry name" value="Glyco_transf_4"/>
    <property type="match status" value="1"/>
</dbReference>
<evidence type="ECO:0000259" key="1">
    <source>
        <dbReference type="Pfam" id="PF00534"/>
    </source>
</evidence>
<evidence type="ECO:0000259" key="2">
    <source>
        <dbReference type="Pfam" id="PF13439"/>
    </source>
</evidence>
<dbReference type="InterPro" id="IPR050194">
    <property type="entry name" value="Glycosyltransferase_grp1"/>
</dbReference>
<name>A0A8T8WEG5_9EURY</name>
<dbReference type="InterPro" id="IPR001296">
    <property type="entry name" value="Glyco_trans_1"/>
</dbReference>
<feature type="domain" description="Glycosyltransferase subfamily 4-like N-terminal" evidence="2">
    <location>
        <begin position="16"/>
        <end position="194"/>
    </location>
</feature>
<dbReference type="PANTHER" id="PTHR45947">
    <property type="entry name" value="SULFOQUINOVOSYL TRANSFERASE SQD2"/>
    <property type="match status" value="1"/>
</dbReference>
<gene>
    <name evidence="3" type="ORF">K6T50_03595</name>
</gene>
<keyword evidence="4" id="KW-1185">Reference proteome</keyword>
<sequence length="380" mass="41506">MRVAFVSNVVYPFVTGGAEKRIHEIGTRLTNKGHDVTIYGRQFWDGPEETTHEGMTLRAVAPGTELYTGDDGRRSITEALDFAARTVYPLNKYLRQNDHDVVVASVFPHFPVLAAKLATVGTDTPLVTTWHEVWGDYWNDYLGHLAPFGKLTEQITARIPQHPIAVSGITADRLARIGQDRTRIRTIPNGIDFDQIRAIEPAADGFDVLFAGRLIEDKRVDVLLRAFDRVAPADTTLGIVGDGPEREALEQLTTTLNSADQITFLGFLDDYADVLAHMRAADVFASPSTREGFGITYAEAMAAGCTVIGADHPDSAADEVIGDAGFLVEPTVDALTKTLEAALCGDRPSSDPVERAQRYDWDAVADQAETAYQNAIDGSW</sequence>
<dbReference type="AlphaFoldDB" id="A0A8T8WEG5"/>
<dbReference type="SUPFAM" id="SSF53756">
    <property type="entry name" value="UDP-Glycosyltransferase/glycogen phosphorylase"/>
    <property type="match status" value="1"/>
</dbReference>
<dbReference type="Pfam" id="PF00534">
    <property type="entry name" value="Glycos_transf_1"/>
    <property type="match status" value="1"/>
</dbReference>
<dbReference type="GO" id="GO:0016757">
    <property type="term" value="F:glycosyltransferase activity"/>
    <property type="evidence" value="ECO:0007669"/>
    <property type="project" value="InterPro"/>
</dbReference>
<dbReference type="Proteomes" id="UP000826254">
    <property type="component" value="Chromosome"/>
</dbReference>
<accession>A0A8T8WEG5</accession>
<organism evidence="3 4">
    <name type="scientific">Halobaculum magnesiiphilum</name>
    <dbReference type="NCBI Taxonomy" id="1017351"/>
    <lineage>
        <taxon>Archaea</taxon>
        <taxon>Methanobacteriati</taxon>
        <taxon>Methanobacteriota</taxon>
        <taxon>Stenosarchaea group</taxon>
        <taxon>Halobacteria</taxon>
        <taxon>Halobacteriales</taxon>
        <taxon>Haloferacaceae</taxon>
        <taxon>Halobaculum</taxon>
    </lineage>
</organism>
<dbReference type="GeneID" id="67177195"/>
<dbReference type="KEGG" id="hmp:K6T50_03595"/>
<dbReference type="CDD" id="cd03801">
    <property type="entry name" value="GT4_PimA-like"/>
    <property type="match status" value="1"/>
</dbReference>
<evidence type="ECO:0000313" key="4">
    <source>
        <dbReference type="Proteomes" id="UP000826254"/>
    </source>
</evidence>
<evidence type="ECO:0000313" key="3">
    <source>
        <dbReference type="EMBL" id="QZP38252.1"/>
    </source>
</evidence>
<dbReference type="PANTHER" id="PTHR45947:SF3">
    <property type="entry name" value="SULFOQUINOVOSYL TRANSFERASE SQD2"/>
    <property type="match status" value="1"/>
</dbReference>
<dbReference type="RefSeq" id="WP_222608053.1">
    <property type="nucleotide sequence ID" value="NZ_CP081958.1"/>
</dbReference>
<dbReference type="Gene3D" id="3.40.50.2000">
    <property type="entry name" value="Glycogen Phosphorylase B"/>
    <property type="match status" value="2"/>
</dbReference>
<proteinExistence type="predicted"/>
<dbReference type="InterPro" id="IPR028098">
    <property type="entry name" value="Glyco_trans_4-like_N"/>
</dbReference>
<protein>
    <submittedName>
        <fullName evidence="3">Glycosyltransferase family 4 protein</fullName>
    </submittedName>
</protein>
<reference evidence="3 4" key="1">
    <citation type="journal article" date="2021" name="Int. J. Syst. Evol. Microbiol.">
        <title>Halobaculum halophilum sp. nov. and Halobaculum salinum sp. nov., isolated from salt lake and saline soil.</title>
        <authorList>
            <person name="Cui H.L."/>
            <person name="Shi X.W."/>
            <person name="Yin X.M."/>
            <person name="Yang X.Y."/>
            <person name="Hou J."/>
            <person name="Zhu L."/>
        </authorList>
    </citation>
    <scope>NUCLEOTIDE SEQUENCE [LARGE SCALE GENOMIC DNA]</scope>
    <source>
        <strain evidence="3 4">NBRC 109044</strain>
    </source>
</reference>
<feature type="domain" description="Glycosyl transferase family 1" evidence="1">
    <location>
        <begin position="195"/>
        <end position="356"/>
    </location>
</feature>